<evidence type="ECO:0000313" key="1">
    <source>
        <dbReference type="EMBL" id="KAL0575081.1"/>
    </source>
</evidence>
<evidence type="ECO:0008006" key="3">
    <source>
        <dbReference type="Google" id="ProtNLM"/>
    </source>
</evidence>
<evidence type="ECO:0000313" key="2">
    <source>
        <dbReference type="Proteomes" id="UP001465976"/>
    </source>
</evidence>
<gene>
    <name evidence="1" type="ORF">V5O48_006884</name>
</gene>
<protein>
    <recommendedName>
        <fullName evidence="3">Peptidase A1 domain-containing protein</fullName>
    </recommendedName>
</protein>
<proteinExistence type="predicted"/>
<reference evidence="1 2" key="1">
    <citation type="submission" date="2024-02" db="EMBL/GenBank/DDBJ databases">
        <title>A draft genome for the cacao thread blight pathogen Marasmius crinis-equi.</title>
        <authorList>
            <person name="Cohen S.P."/>
            <person name="Baruah I.K."/>
            <person name="Amoako-Attah I."/>
            <person name="Bukari Y."/>
            <person name="Meinhardt L.W."/>
            <person name="Bailey B.A."/>
        </authorList>
    </citation>
    <scope>NUCLEOTIDE SEQUENCE [LARGE SCALE GENOMIC DNA]</scope>
    <source>
        <strain evidence="1 2">GH-76</strain>
    </source>
</reference>
<dbReference type="EMBL" id="JBAHYK010000338">
    <property type="protein sequence ID" value="KAL0575081.1"/>
    <property type="molecule type" value="Genomic_DNA"/>
</dbReference>
<name>A0ABR3FI85_9AGAR</name>
<comment type="caution">
    <text evidence="1">The sequence shown here is derived from an EMBL/GenBank/DDBJ whole genome shotgun (WGS) entry which is preliminary data.</text>
</comment>
<sequence>MILSTIYYLPLQVPNDTVLYIDPISDSIYSGALGFPSSSLSALITNFQFQGPTLLGASLEFGNGSSPYPTIIFLPGAGPPTLTYITFQSELAPSTLFKTSGNIDRTFSQLLNETLFPDPAIAPADLKRPSLEIASEVHFEGN</sequence>
<organism evidence="1 2">
    <name type="scientific">Marasmius crinis-equi</name>
    <dbReference type="NCBI Taxonomy" id="585013"/>
    <lineage>
        <taxon>Eukaryota</taxon>
        <taxon>Fungi</taxon>
        <taxon>Dikarya</taxon>
        <taxon>Basidiomycota</taxon>
        <taxon>Agaricomycotina</taxon>
        <taxon>Agaricomycetes</taxon>
        <taxon>Agaricomycetidae</taxon>
        <taxon>Agaricales</taxon>
        <taxon>Marasmiineae</taxon>
        <taxon>Marasmiaceae</taxon>
        <taxon>Marasmius</taxon>
    </lineage>
</organism>
<keyword evidence="2" id="KW-1185">Reference proteome</keyword>
<accession>A0ABR3FI85</accession>
<dbReference type="Proteomes" id="UP001465976">
    <property type="component" value="Unassembled WGS sequence"/>
</dbReference>